<dbReference type="EMBL" id="JAODUP010001640">
    <property type="protein sequence ID" value="KAK2139718.1"/>
    <property type="molecule type" value="Genomic_DNA"/>
</dbReference>
<dbReference type="AlphaFoldDB" id="A0AAD9MPT1"/>
<evidence type="ECO:0000313" key="2">
    <source>
        <dbReference type="Proteomes" id="UP001208570"/>
    </source>
</evidence>
<comment type="caution">
    <text evidence="1">The sequence shown here is derived from an EMBL/GenBank/DDBJ whole genome shotgun (WGS) entry which is preliminary data.</text>
</comment>
<keyword evidence="2" id="KW-1185">Reference proteome</keyword>
<dbReference type="Proteomes" id="UP001208570">
    <property type="component" value="Unassembled WGS sequence"/>
</dbReference>
<proteinExistence type="predicted"/>
<sequence>PKTNKSFLTTQTTELSETNLPLQTFECANIVFGTVQTVDYTISPPGTNNTGILTIIFHAGGPSTIANTVTVHVCNGASDDPASIRDTILVLSPIPIGPRPRPRKRMTE</sequence>
<accession>A0AAD9MPT1</accession>
<gene>
    <name evidence="1" type="ORF">LSH36_1639g00036</name>
</gene>
<organism evidence="1 2">
    <name type="scientific">Paralvinella palmiformis</name>
    <dbReference type="NCBI Taxonomy" id="53620"/>
    <lineage>
        <taxon>Eukaryota</taxon>
        <taxon>Metazoa</taxon>
        <taxon>Spiralia</taxon>
        <taxon>Lophotrochozoa</taxon>
        <taxon>Annelida</taxon>
        <taxon>Polychaeta</taxon>
        <taxon>Sedentaria</taxon>
        <taxon>Canalipalpata</taxon>
        <taxon>Terebellida</taxon>
        <taxon>Terebelliformia</taxon>
        <taxon>Alvinellidae</taxon>
        <taxon>Paralvinella</taxon>
    </lineage>
</organism>
<feature type="non-terminal residue" evidence="1">
    <location>
        <position position="1"/>
    </location>
</feature>
<evidence type="ECO:0000313" key="1">
    <source>
        <dbReference type="EMBL" id="KAK2139718.1"/>
    </source>
</evidence>
<protein>
    <submittedName>
        <fullName evidence="1">Uncharacterized protein</fullName>
    </submittedName>
</protein>
<reference evidence="1" key="1">
    <citation type="journal article" date="2023" name="Mol. Biol. Evol.">
        <title>Third-Generation Sequencing Reveals the Adaptive Role of the Epigenome in Three Deep-Sea Polychaetes.</title>
        <authorList>
            <person name="Perez M."/>
            <person name="Aroh O."/>
            <person name="Sun Y."/>
            <person name="Lan Y."/>
            <person name="Juniper S.K."/>
            <person name="Young C.R."/>
            <person name="Angers B."/>
            <person name="Qian P.Y."/>
        </authorList>
    </citation>
    <scope>NUCLEOTIDE SEQUENCE</scope>
    <source>
        <strain evidence="1">P08H-3</strain>
    </source>
</reference>
<name>A0AAD9MPT1_9ANNE</name>